<evidence type="ECO:0008006" key="4">
    <source>
        <dbReference type="Google" id="ProtNLM"/>
    </source>
</evidence>
<proteinExistence type="predicted"/>
<dbReference type="Proteomes" id="UP000184212">
    <property type="component" value="Unassembled WGS sequence"/>
</dbReference>
<reference evidence="2 3" key="1">
    <citation type="submission" date="2016-11" db="EMBL/GenBank/DDBJ databases">
        <authorList>
            <person name="Jaros S."/>
            <person name="Januszkiewicz K."/>
            <person name="Wedrychowicz H."/>
        </authorList>
    </citation>
    <scope>NUCLEOTIDE SEQUENCE [LARGE SCALE GENOMIC DNA]</scope>
    <source>
        <strain evidence="2 3">DSM 24574</strain>
    </source>
</reference>
<evidence type="ECO:0000313" key="2">
    <source>
        <dbReference type="EMBL" id="SHH75757.1"/>
    </source>
</evidence>
<accession>A0A1M5VKL1</accession>
<dbReference type="RefSeq" id="WP_073140326.1">
    <property type="nucleotide sequence ID" value="NZ_FQWQ01000004.1"/>
</dbReference>
<dbReference type="AlphaFoldDB" id="A0A1M5VKL1"/>
<keyword evidence="1" id="KW-0732">Signal</keyword>
<sequence length="220" mass="24409">MKTPIRSLAFAFLVALSITAFGQDNETTTDRNNEIQTVFKTSGKATGGYGALTNKFTTIGGDFANLAGVYGGWYVNHKFLLGLSAAAATNNIPVPNKYSVDPLRNMSYEYGQFGLITEYVLGSNKPVHLAFNLFSGAGFTVQYERHNWEHNNDFDHHDNHDENWFFVAEPGVQVEVNLFKWMRFSPGVSYRAAFGSDAAGLRDSDLSNISYNATLKFGKF</sequence>
<dbReference type="STRING" id="947013.SAMN04488109_5179"/>
<name>A0A1M5VKL1_9BACT</name>
<feature type="signal peptide" evidence="1">
    <location>
        <begin position="1"/>
        <end position="22"/>
    </location>
</feature>
<feature type="chain" id="PRO_5012025271" description="Outer membrane protein beta-barrel domain-containing protein" evidence="1">
    <location>
        <begin position="23"/>
        <end position="220"/>
    </location>
</feature>
<keyword evidence="3" id="KW-1185">Reference proteome</keyword>
<dbReference type="EMBL" id="FQWQ01000004">
    <property type="protein sequence ID" value="SHH75757.1"/>
    <property type="molecule type" value="Genomic_DNA"/>
</dbReference>
<evidence type="ECO:0000313" key="3">
    <source>
        <dbReference type="Proteomes" id="UP000184212"/>
    </source>
</evidence>
<dbReference type="OrthoDB" id="1122635at2"/>
<organism evidence="2 3">
    <name type="scientific">Chryseolinea serpens</name>
    <dbReference type="NCBI Taxonomy" id="947013"/>
    <lineage>
        <taxon>Bacteria</taxon>
        <taxon>Pseudomonadati</taxon>
        <taxon>Bacteroidota</taxon>
        <taxon>Cytophagia</taxon>
        <taxon>Cytophagales</taxon>
        <taxon>Fulvivirgaceae</taxon>
        <taxon>Chryseolinea</taxon>
    </lineage>
</organism>
<protein>
    <recommendedName>
        <fullName evidence="4">Outer membrane protein beta-barrel domain-containing protein</fullName>
    </recommendedName>
</protein>
<gene>
    <name evidence="2" type="ORF">SAMN04488109_5179</name>
</gene>
<evidence type="ECO:0000256" key="1">
    <source>
        <dbReference type="SAM" id="SignalP"/>
    </source>
</evidence>